<evidence type="ECO:0000256" key="2">
    <source>
        <dbReference type="ARBA" id="ARBA00023125"/>
    </source>
</evidence>
<comment type="caution">
    <text evidence="7">The sequence shown here is derived from an EMBL/GenBank/DDBJ whole genome shotgun (WGS) entry which is preliminary data.</text>
</comment>
<evidence type="ECO:0000313" key="8">
    <source>
        <dbReference type="Proteomes" id="UP000256977"/>
    </source>
</evidence>
<gene>
    <name evidence="7" type="ORF">DFP98_127104</name>
</gene>
<dbReference type="InterPro" id="IPR018060">
    <property type="entry name" value="HTH_AraC"/>
</dbReference>
<organism evidence="7 8">
    <name type="scientific">Cohnella phaseoli</name>
    <dbReference type="NCBI Taxonomy" id="456490"/>
    <lineage>
        <taxon>Bacteria</taxon>
        <taxon>Bacillati</taxon>
        <taxon>Bacillota</taxon>
        <taxon>Bacilli</taxon>
        <taxon>Bacillales</taxon>
        <taxon>Paenibacillaceae</taxon>
        <taxon>Cohnella</taxon>
    </lineage>
</organism>
<dbReference type="CDD" id="cd17536">
    <property type="entry name" value="REC_YesN-like"/>
    <property type="match status" value="1"/>
</dbReference>
<dbReference type="Pfam" id="PF17853">
    <property type="entry name" value="GGDEF_2"/>
    <property type="match status" value="1"/>
</dbReference>
<dbReference type="InterPro" id="IPR001789">
    <property type="entry name" value="Sig_transdc_resp-reg_receiver"/>
</dbReference>
<dbReference type="InterPro" id="IPR041522">
    <property type="entry name" value="CdaR_GGDEF"/>
</dbReference>
<keyword evidence="8" id="KW-1185">Reference proteome</keyword>
<evidence type="ECO:0000313" key="7">
    <source>
        <dbReference type="EMBL" id="RED63002.1"/>
    </source>
</evidence>
<dbReference type="AlphaFoldDB" id="A0A3D9IML7"/>
<protein>
    <submittedName>
        <fullName evidence="7">Two-component system response regulator YesN</fullName>
    </submittedName>
</protein>
<feature type="domain" description="Response regulatory" evidence="6">
    <location>
        <begin position="4"/>
        <end position="121"/>
    </location>
</feature>
<dbReference type="SUPFAM" id="SSF52172">
    <property type="entry name" value="CheY-like"/>
    <property type="match status" value="1"/>
</dbReference>
<dbReference type="OrthoDB" id="342399at2"/>
<evidence type="ECO:0000256" key="1">
    <source>
        <dbReference type="ARBA" id="ARBA00023015"/>
    </source>
</evidence>
<dbReference type="Gene3D" id="1.10.10.60">
    <property type="entry name" value="Homeodomain-like"/>
    <property type="match status" value="2"/>
</dbReference>
<dbReference type="InterPro" id="IPR009057">
    <property type="entry name" value="Homeodomain-like_sf"/>
</dbReference>
<dbReference type="InterPro" id="IPR011006">
    <property type="entry name" value="CheY-like_superfamily"/>
</dbReference>
<keyword evidence="4" id="KW-0597">Phosphoprotein</keyword>
<keyword evidence="1" id="KW-0805">Transcription regulation</keyword>
<dbReference type="Pfam" id="PF12833">
    <property type="entry name" value="HTH_18"/>
    <property type="match status" value="1"/>
</dbReference>
<dbReference type="PANTHER" id="PTHR43280">
    <property type="entry name" value="ARAC-FAMILY TRANSCRIPTIONAL REGULATOR"/>
    <property type="match status" value="1"/>
</dbReference>
<dbReference type="SMART" id="SM00342">
    <property type="entry name" value="HTH_ARAC"/>
    <property type="match status" value="1"/>
</dbReference>
<evidence type="ECO:0000256" key="4">
    <source>
        <dbReference type="PROSITE-ProRule" id="PRU00169"/>
    </source>
</evidence>
<dbReference type="PANTHER" id="PTHR43280:SF2">
    <property type="entry name" value="HTH-TYPE TRANSCRIPTIONAL REGULATOR EXSA"/>
    <property type="match status" value="1"/>
</dbReference>
<dbReference type="InterPro" id="IPR018062">
    <property type="entry name" value="HTH_AraC-typ_CS"/>
</dbReference>
<dbReference type="GO" id="GO:0043565">
    <property type="term" value="F:sequence-specific DNA binding"/>
    <property type="evidence" value="ECO:0007669"/>
    <property type="project" value="InterPro"/>
</dbReference>
<evidence type="ECO:0000259" key="6">
    <source>
        <dbReference type="PROSITE" id="PS50110"/>
    </source>
</evidence>
<dbReference type="Gene3D" id="3.40.50.2300">
    <property type="match status" value="1"/>
</dbReference>
<name>A0A3D9IML7_9BACL</name>
<dbReference type="Pfam" id="PF00072">
    <property type="entry name" value="Response_reg"/>
    <property type="match status" value="1"/>
</dbReference>
<dbReference type="SUPFAM" id="SSF46689">
    <property type="entry name" value="Homeodomain-like"/>
    <property type="match status" value="2"/>
</dbReference>
<dbReference type="GO" id="GO:0003700">
    <property type="term" value="F:DNA-binding transcription factor activity"/>
    <property type="evidence" value="ECO:0007669"/>
    <property type="project" value="InterPro"/>
</dbReference>
<dbReference type="Proteomes" id="UP000256977">
    <property type="component" value="Unassembled WGS sequence"/>
</dbReference>
<dbReference type="EMBL" id="QRDZ01000027">
    <property type="protein sequence ID" value="RED63002.1"/>
    <property type="molecule type" value="Genomic_DNA"/>
</dbReference>
<keyword evidence="3" id="KW-0804">Transcription</keyword>
<dbReference type="RefSeq" id="WP_116063912.1">
    <property type="nucleotide sequence ID" value="NZ_QRDZ01000027.1"/>
</dbReference>
<sequence>MKIRAVIVDDDMTTLYGLQRSVPWGEFGIELVGVAMNGQEGLDLIELHRPDLILTDVYMPVMNGIQMLEAMRARKHTAVAVILSGYEDFKVAQAALKLQVFNYMSKPATLGEIGEVLRGAVEQIRSKRSSEQEERELRELLDIHLPETRKQLFKGLLEPGFSETAFFTKVSRRLKLDFARQYFAVVMLEYAVTRERADYKASDLPKFTYGVKNIVEEMNRTRPGVQLADMQSRVIVLLVSVPAEVRKEFVLSRVKQTAREYADNIRSFLKLQVWAAVGKPVDSVQQIPVSYREAGLLLADKDAMGDAWLLSEDELQGRGNRAMRRPLDHYQKIVEAVVQGQVEWVPERIRELTELLLEQGAPGIGTLRDMAIDLMGMLAISLYESGVQMETIHPGLYVYKDIERMTSLRDFEAWLTEITVPVAEVMSSRGTHKHRKTVDFIKRYVQQHYAEDLTLDVIADKVYLTRNYLSQIFKQVTGDNYNQYLTQVRMEKAKELMASGKYKLYEVALLVGYKNNAYFSQQFKRYWGCNPSEFG</sequence>
<evidence type="ECO:0000259" key="5">
    <source>
        <dbReference type="PROSITE" id="PS01124"/>
    </source>
</evidence>
<dbReference type="GO" id="GO:0000160">
    <property type="term" value="P:phosphorelay signal transduction system"/>
    <property type="evidence" value="ECO:0007669"/>
    <property type="project" value="InterPro"/>
</dbReference>
<feature type="domain" description="HTH araC/xylS-type" evidence="5">
    <location>
        <begin position="439"/>
        <end position="535"/>
    </location>
</feature>
<feature type="modified residue" description="4-aspartylphosphate" evidence="4">
    <location>
        <position position="56"/>
    </location>
</feature>
<evidence type="ECO:0000256" key="3">
    <source>
        <dbReference type="ARBA" id="ARBA00023163"/>
    </source>
</evidence>
<proteinExistence type="predicted"/>
<accession>A0A3D9IML7</accession>
<dbReference type="PROSITE" id="PS01124">
    <property type="entry name" value="HTH_ARAC_FAMILY_2"/>
    <property type="match status" value="1"/>
</dbReference>
<dbReference type="PROSITE" id="PS50110">
    <property type="entry name" value="RESPONSE_REGULATORY"/>
    <property type="match status" value="1"/>
</dbReference>
<keyword evidence="2" id="KW-0238">DNA-binding</keyword>
<dbReference type="PROSITE" id="PS00041">
    <property type="entry name" value="HTH_ARAC_FAMILY_1"/>
    <property type="match status" value="1"/>
</dbReference>
<reference evidence="7 8" key="1">
    <citation type="submission" date="2018-07" db="EMBL/GenBank/DDBJ databases">
        <title>Genomic Encyclopedia of Type Strains, Phase III (KMG-III): the genomes of soil and plant-associated and newly described type strains.</title>
        <authorList>
            <person name="Whitman W."/>
        </authorList>
    </citation>
    <scope>NUCLEOTIDE SEQUENCE [LARGE SCALE GENOMIC DNA]</scope>
    <source>
        <strain evidence="7 8">CECT 7287</strain>
    </source>
</reference>
<dbReference type="SMART" id="SM00448">
    <property type="entry name" value="REC"/>
    <property type="match status" value="1"/>
</dbReference>